<dbReference type="EMBL" id="CP029187">
    <property type="protein sequence ID" value="AWI24482.1"/>
    <property type="molecule type" value="Genomic_DNA"/>
</dbReference>
<dbReference type="AlphaFoldDB" id="A0A2S1SDN9"/>
<sequence>MKKIYLLLLLTAGIAQAQIVDIPDPGFKNYLLTANCIDSNNDGTYDTDADLDNDGEVQATEAASAFLLTVTGAGILDLQGIEAFVNIKSLSIANTAVTQISLSGLQHLETLWGITSNPQLASLQISNMPVMTNVHINSNAVLPLISINACPAATSLECLDNPQLTDVDFTGSPALGTLDIENNHFTTLNLSKIANITSLLVKDAFLEILILKNGHTESPANFVSMTATDNPNLRYICADPNEIPAFQAAIDFIQNNSSMPHFAIYPYAGNYCTFTPGGNYNTITGKLTNDLDANGCDDSDPEFPLAKMKLTQGSNQYAAFTNSDSVYKFFTAGGNFTVAPNFENPSFFNVSPATAAVSFPGANNLTSVKDFCISPNGVHPEVEVVVAPINAARPGFDAKYIIAFKNNGNQTLSGTIDLMFEDSVLNFLNAAPAPDAQGADHLFFNYANLLPFENRYIEVTMHLNAPTDTPAVNDGDHLDFSVNITPAADDIPANNTFSYTQTVVNSLDPNEIECLEGDLVAPTEVGKYLHYIINFENIGSASAVNVVVRQIFDAAKFDLSSLQILNSSAPLDARLSNNILELIFKNIELGTGGHGNILLKIRTNPTLPQGTTVTGQAGIFFDYNFPVNTDIVQTLFDVLSSGDTIKDDSLNIYPNPTSGMIYVDAISNISSVEFFDAHGRLLLVKKNSGNKAGIDMSGYAAGVYYARVTTAQGIKTEKVIKK</sequence>
<evidence type="ECO:0000256" key="1">
    <source>
        <dbReference type="ARBA" id="ARBA00022729"/>
    </source>
</evidence>
<evidence type="ECO:0000259" key="3">
    <source>
        <dbReference type="Pfam" id="PF18962"/>
    </source>
</evidence>
<gene>
    <name evidence="5" type="ORF">HYN49_00460</name>
</gene>
<dbReference type="OrthoDB" id="1110367at2"/>
<evidence type="ECO:0000313" key="6">
    <source>
        <dbReference type="Proteomes" id="UP000244937"/>
    </source>
</evidence>
<feature type="domain" description="Secretion system C-terminal sorting" evidence="3">
    <location>
        <begin position="652"/>
        <end position="720"/>
    </location>
</feature>
<keyword evidence="1 2" id="KW-0732">Signal</keyword>
<name>A0A2S1SDN9_9FLAO</name>
<dbReference type="NCBIfam" id="TIGR04183">
    <property type="entry name" value="Por_Secre_tail"/>
    <property type="match status" value="1"/>
</dbReference>
<dbReference type="Pfam" id="PF24595">
    <property type="entry name" value="DUF7619"/>
    <property type="match status" value="1"/>
</dbReference>
<feature type="domain" description="DUF7619" evidence="4">
    <location>
        <begin position="508"/>
        <end position="634"/>
    </location>
</feature>
<dbReference type="InterPro" id="IPR026444">
    <property type="entry name" value="Secre_tail"/>
</dbReference>
<feature type="chain" id="PRO_5015485017" evidence="2">
    <location>
        <begin position="18"/>
        <end position="722"/>
    </location>
</feature>
<dbReference type="InterPro" id="IPR055353">
    <property type="entry name" value="DUF7619"/>
</dbReference>
<accession>A0A2S1SDN9</accession>
<reference evidence="5 6" key="1">
    <citation type="submission" date="2018-05" db="EMBL/GenBank/DDBJ databases">
        <title>Genome sequencing of Flavobacterium sp. HYN0049.</title>
        <authorList>
            <person name="Yi H."/>
            <person name="Baek C."/>
        </authorList>
    </citation>
    <scope>NUCLEOTIDE SEQUENCE [LARGE SCALE GENOMIC DNA]</scope>
    <source>
        <strain evidence="5 6">HYN0049</strain>
    </source>
</reference>
<evidence type="ECO:0000313" key="5">
    <source>
        <dbReference type="EMBL" id="AWI24482.1"/>
    </source>
</evidence>
<keyword evidence="6" id="KW-1185">Reference proteome</keyword>
<protein>
    <submittedName>
        <fullName evidence="5">Uncharacterized protein</fullName>
    </submittedName>
</protein>
<evidence type="ECO:0000259" key="4">
    <source>
        <dbReference type="Pfam" id="PF24595"/>
    </source>
</evidence>
<evidence type="ECO:0000256" key="2">
    <source>
        <dbReference type="SAM" id="SignalP"/>
    </source>
</evidence>
<feature type="signal peptide" evidence="2">
    <location>
        <begin position="1"/>
        <end position="17"/>
    </location>
</feature>
<dbReference type="InterPro" id="IPR032675">
    <property type="entry name" value="LRR_dom_sf"/>
</dbReference>
<dbReference type="SUPFAM" id="SSF52058">
    <property type="entry name" value="L domain-like"/>
    <property type="match status" value="1"/>
</dbReference>
<dbReference type="KEGG" id="fpal:HYN49_00460"/>
<dbReference type="RefSeq" id="WP_108902291.1">
    <property type="nucleotide sequence ID" value="NZ_CP029187.1"/>
</dbReference>
<dbReference type="Pfam" id="PF18962">
    <property type="entry name" value="Por_Secre_tail"/>
    <property type="match status" value="1"/>
</dbReference>
<organism evidence="5 6">
    <name type="scientific">Flavobacterium pallidum</name>
    <dbReference type="NCBI Taxonomy" id="2172098"/>
    <lineage>
        <taxon>Bacteria</taxon>
        <taxon>Pseudomonadati</taxon>
        <taxon>Bacteroidota</taxon>
        <taxon>Flavobacteriia</taxon>
        <taxon>Flavobacteriales</taxon>
        <taxon>Flavobacteriaceae</taxon>
        <taxon>Flavobacterium</taxon>
    </lineage>
</organism>
<dbReference type="Proteomes" id="UP000244937">
    <property type="component" value="Chromosome"/>
</dbReference>
<dbReference type="Gene3D" id="3.80.10.10">
    <property type="entry name" value="Ribonuclease Inhibitor"/>
    <property type="match status" value="1"/>
</dbReference>
<proteinExistence type="predicted"/>